<evidence type="ECO:0000313" key="6">
    <source>
        <dbReference type="Proteomes" id="UP000186894"/>
    </source>
</evidence>
<dbReference type="SUPFAM" id="SSF53187">
    <property type="entry name" value="Zn-dependent exopeptidases"/>
    <property type="match status" value="1"/>
</dbReference>
<dbReference type="InterPro" id="IPR002933">
    <property type="entry name" value="Peptidase_M20"/>
</dbReference>
<dbReference type="Pfam" id="PF07687">
    <property type="entry name" value="M20_dimer"/>
    <property type="match status" value="1"/>
</dbReference>
<dbReference type="NCBIfam" id="TIGR01879">
    <property type="entry name" value="hydantase"/>
    <property type="match status" value="1"/>
</dbReference>
<organism evidence="5 6">
    <name type="scientific">Rhizobium oryziradicis</name>
    <dbReference type="NCBI Taxonomy" id="1867956"/>
    <lineage>
        <taxon>Bacteria</taxon>
        <taxon>Pseudomonadati</taxon>
        <taxon>Pseudomonadota</taxon>
        <taxon>Alphaproteobacteria</taxon>
        <taxon>Hyphomicrobiales</taxon>
        <taxon>Rhizobiaceae</taxon>
        <taxon>Rhizobium/Agrobacterium group</taxon>
        <taxon>Rhizobium</taxon>
    </lineage>
</organism>
<accession>A0A1Q8ZVV6</accession>
<feature type="binding site" evidence="3">
    <location>
        <position position="99"/>
    </location>
    <ligand>
        <name>Zn(2+)</name>
        <dbReference type="ChEBI" id="CHEBI:29105"/>
        <label>2</label>
    </ligand>
</feature>
<dbReference type="CDD" id="cd03884">
    <property type="entry name" value="M20_bAS"/>
    <property type="match status" value="1"/>
</dbReference>
<evidence type="ECO:0000256" key="2">
    <source>
        <dbReference type="ARBA" id="ARBA00022801"/>
    </source>
</evidence>
<evidence type="ECO:0000256" key="1">
    <source>
        <dbReference type="ARBA" id="ARBA00006153"/>
    </source>
</evidence>
<keyword evidence="2 5" id="KW-0378">Hydrolase</keyword>
<comment type="cofactor">
    <cofactor evidence="3">
        <name>Zn(2+)</name>
        <dbReference type="ChEBI" id="CHEBI:29105"/>
    </cofactor>
    <text evidence="3">Binds 2 Zn(2+) ions per subunit.</text>
</comment>
<dbReference type="AlphaFoldDB" id="A0A1Q8ZVV6"/>
<dbReference type="InterPro" id="IPR011650">
    <property type="entry name" value="Peptidase_M20_dimer"/>
</dbReference>
<dbReference type="Proteomes" id="UP000186894">
    <property type="component" value="Unassembled WGS sequence"/>
</dbReference>
<name>A0A1Q8ZVV6_9HYPH</name>
<dbReference type="RefSeq" id="WP_075638323.1">
    <property type="nucleotide sequence ID" value="NZ_MKIM01000022.1"/>
</dbReference>
<dbReference type="InterPro" id="IPR010158">
    <property type="entry name" value="Amidase_Cbmase"/>
</dbReference>
<feature type="domain" description="Peptidase M20 dimerisation" evidence="4">
    <location>
        <begin position="217"/>
        <end position="320"/>
    </location>
</feature>
<dbReference type="GO" id="GO:0016813">
    <property type="term" value="F:hydrolase activity, acting on carbon-nitrogen (but not peptide) bonds, in linear amidines"/>
    <property type="evidence" value="ECO:0007669"/>
    <property type="project" value="InterPro"/>
</dbReference>
<comment type="caution">
    <text evidence="5">The sequence shown here is derived from an EMBL/GenBank/DDBJ whole genome shotgun (WGS) entry which is preliminary data.</text>
</comment>
<protein>
    <submittedName>
        <fullName evidence="5">Zn-dependent hydrolase</fullName>
    </submittedName>
</protein>
<dbReference type="PIRSF" id="PIRSF001235">
    <property type="entry name" value="Amidase_carbamoylase"/>
    <property type="match status" value="1"/>
</dbReference>
<dbReference type="GO" id="GO:0046872">
    <property type="term" value="F:metal ion binding"/>
    <property type="evidence" value="ECO:0007669"/>
    <property type="project" value="UniProtKB-KW"/>
</dbReference>
<feature type="binding site" evidence="3">
    <location>
        <position position="88"/>
    </location>
    <ligand>
        <name>Zn(2+)</name>
        <dbReference type="ChEBI" id="CHEBI:29105"/>
        <label>1</label>
    </ligand>
</feature>
<dbReference type="OrthoDB" id="9808195at2"/>
<dbReference type="Gene3D" id="3.40.630.10">
    <property type="entry name" value="Zn peptidases"/>
    <property type="match status" value="1"/>
</dbReference>
<comment type="similarity">
    <text evidence="1">Belongs to the peptidase M20 family.</text>
</comment>
<feature type="binding site" evidence="3">
    <location>
        <position position="99"/>
    </location>
    <ligand>
        <name>Zn(2+)</name>
        <dbReference type="ChEBI" id="CHEBI:29105"/>
        <label>1</label>
    </ligand>
</feature>
<feature type="binding site" evidence="3">
    <location>
        <position position="198"/>
    </location>
    <ligand>
        <name>Zn(2+)</name>
        <dbReference type="ChEBI" id="CHEBI:29105"/>
        <label>1</label>
    </ligand>
</feature>
<feature type="binding site" evidence="3">
    <location>
        <position position="134"/>
    </location>
    <ligand>
        <name>Zn(2+)</name>
        <dbReference type="ChEBI" id="CHEBI:29105"/>
        <label>2</label>
    </ligand>
</feature>
<evidence type="ECO:0000259" key="4">
    <source>
        <dbReference type="Pfam" id="PF07687"/>
    </source>
</evidence>
<dbReference type="Gene3D" id="3.30.70.360">
    <property type="match status" value="1"/>
</dbReference>
<gene>
    <name evidence="5" type="ORF">BJF95_03355</name>
</gene>
<reference evidence="5 6" key="1">
    <citation type="submission" date="2016-09" db="EMBL/GenBank/DDBJ databases">
        <title>Rhizobium oryziradicis sp. nov., isolated from the root of rice.</title>
        <authorList>
            <person name="Zhao J."/>
            <person name="Zhang X."/>
        </authorList>
    </citation>
    <scope>NUCLEOTIDE SEQUENCE [LARGE SCALE GENOMIC DNA]</scope>
    <source>
        <strain evidence="5 6">N19</strain>
    </source>
</reference>
<keyword evidence="6" id="KW-1185">Reference proteome</keyword>
<proteinExistence type="inferred from homology"/>
<keyword evidence="3" id="KW-0479">Metal-binding</keyword>
<dbReference type="PANTHER" id="PTHR32494:SF5">
    <property type="entry name" value="ALLANTOATE AMIDOHYDROLASE"/>
    <property type="match status" value="1"/>
</dbReference>
<evidence type="ECO:0000313" key="5">
    <source>
        <dbReference type="EMBL" id="OLP46200.1"/>
    </source>
</evidence>
<keyword evidence="3" id="KW-0862">Zinc</keyword>
<dbReference type="PANTHER" id="PTHR32494">
    <property type="entry name" value="ALLANTOATE DEIMINASE-RELATED"/>
    <property type="match status" value="1"/>
</dbReference>
<dbReference type="EMBL" id="MKIM01000022">
    <property type="protein sequence ID" value="OLP46200.1"/>
    <property type="molecule type" value="Genomic_DNA"/>
</dbReference>
<evidence type="ECO:0000256" key="3">
    <source>
        <dbReference type="PIRSR" id="PIRSR001235-1"/>
    </source>
</evidence>
<dbReference type="SUPFAM" id="SSF55031">
    <property type="entry name" value="Bacterial exopeptidase dimerisation domain"/>
    <property type="match status" value="1"/>
</dbReference>
<feature type="binding site" evidence="3">
    <location>
        <position position="390"/>
    </location>
    <ligand>
        <name>Zn(2+)</name>
        <dbReference type="ChEBI" id="CHEBI:29105"/>
        <label>2</label>
    </ligand>
</feature>
<dbReference type="STRING" id="1867956.BJF95_03355"/>
<dbReference type="InterPro" id="IPR036264">
    <property type="entry name" value="Bact_exopeptidase_dim_dom"/>
</dbReference>
<sequence length="418" mass="44787">MADAGNGRLEVNGERLLARLDQFAAIGATPKGGVNRQALTVLDRQARQLLANLGRARGFSIYQDPIANLFVRREGLDPNLPPLLIGSHLDSQPSGGRFDGALGTLCAFEVLETLQDHGIETERTVEVVAFTNEEGCRFAPGCMGSMAFSQKSIPQAWQSAKATDGALFADELAQTLADLQGAAMRPLGFPISAYLEVHIEQGPSLEKEGLPIGIVTGIQGTRWLQVTISGQTAHAGTTALSYRKDPMRAAVSSLNVLYDDIMPKDPQSRLTVGRFSLEPGAINAIPASVTFSLDIRHPNSEQLELIEARIRKVLQDHAAENGCDLAVNQLFDMAPARFPDALVSVLKNAATTANFAYKSMVSGAFHDALFINRVAPSAMIFTPCRDGLSHNEAEYVKPVHCIAGAQMLLASSLILVGG</sequence>
<dbReference type="Pfam" id="PF01546">
    <property type="entry name" value="Peptidase_M20"/>
    <property type="match status" value="1"/>
</dbReference>